<dbReference type="KEGG" id="acht:bsdcttw_06180"/>
<evidence type="ECO:0000313" key="3">
    <source>
        <dbReference type="Proteomes" id="UP000515703"/>
    </source>
</evidence>
<accession>A0A7I8DIP0</accession>
<keyword evidence="3" id="KW-1185">Reference proteome</keyword>
<dbReference type="SUPFAM" id="SSF52540">
    <property type="entry name" value="P-loop containing nucleoside triphosphate hydrolases"/>
    <property type="match status" value="1"/>
</dbReference>
<dbReference type="RefSeq" id="WP_185257990.1">
    <property type="nucleotide sequence ID" value="NZ_AP023368.1"/>
</dbReference>
<evidence type="ECO:0000313" key="2">
    <source>
        <dbReference type="EMBL" id="BCJ97577.1"/>
    </source>
</evidence>
<name>A0A7I8DIP0_9FIRM</name>
<reference evidence="2 3" key="1">
    <citation type="submission" date="2020-08" db="EMBL/GenBank/DDBJ databases">
        <title>Draft genome sequencing of an Anaerocolumna strain isolated from anoxic soil subjected to BSD treatment.</title>
        <authorList>
            <person name="Uek A."/>
            <person name="Tonouchi A."/>
        </authorList>
    </citation>
    <scope>NUCLEOTIDE SEQUENCE [LARGE SCALE GENOMIC DNA]</scope>
    <source>
        <strain evidence="2 3">CTTW</strain>
    </source>
</reference>
<dbReference type="Pfam" id="PF08378">
    <property type="entry name" value="NERD"/>
    <property type="match status" value="1"/>
</dbReference>
<dbReference type="InterPro" id="IPR027417">
    <property type="entry name" value="P-loop_NTPase"/>
</dbReference>
<evidence type="ECO:0000259" key="1">
    <source>
        <dbReference type="Pfam" id="PF08378"/>
    </source>
</evidence>
<gene>
    <name evidence="2" type="ORF">bsdcttw_06180</name>
</gene>
<dbReference type="InterPro" id="IPR011528">
    <property type="entry name" value="NERD"/>
</dbReference>
<proteinExistence type="predicted"/>
<sequence length="530" mass="61805">MAIMYPKSIAEYMPTESERIVYQELKNQLPDSFSVFYSVEWSTYKNGKLVKSESDFIITSPEYGYLCLEVKGGNGIRIENNVWYVKDNKHGERRLNCTPYEQAEKSMYYFKDFFSNTYHSNYQGIFGAGVIFPFYTVEEKETFSNRNKECTIDSNDINNIYSFIKRMFKIWGGASYGFKVYRESQHKAFLELLRKRIAISAAAGALIKYKEQQLDVINRVQDNYIYFIKNIKQFYMCGGAGTGKTWISMKMAKYEAAVGIKSVLYICASKYLSSMVKKQIGDVVDVLDIETMFSSIIEDFEIFEAPLYEGVIRNLKTSFSRYDAIFVDEAQDFTEEWAKIIRKLLKNQDEGRLGVFYDDIQILREYSFGEGFGIEAEPYLLRENIRNTANIYSWASSHTNLGTDVIANPVEGPTPITEYIRDKNALTHRLETLFKEYFDDEELKFESIVIISDNTNDFMNSYTDGIAKWKFNRSTEYMDGCIRVVSVEEFKGLEADMIIYIHDETTNDNVNYIAYTRAKYYLLEFVWRTE</sequence>
<dbReference type="EMBL" id="AP023368">
    <property type="protein sequence ID" value="BCJ97577.1"/>
    <property type="molecule type" value="Genomic_DNA"/>
</dbReference>
<dbReference type="AlphaFoldDB" id="A0A7I8DIP0"/>
<protein>
    <recommendedName>
        <fullName evidence="1">NERD domain-containing protein</fullName>
    </recommendedName>
</protein>
<organism evidence="2 3">
    <name type="scientific">Anaerocolumna chitinilytica</name>
    <dbReference type="NCBI Taxonomy" id="1727145"/>
    <lineage>
        <taxon>Bacteria</taxon>
        <taxon>Bacillati</taxon>
        <taxon>Bacillota</taxon>
        <taxon>Clostridia</taxon>
        <taxon>Lachnospirales</taxon>
        <taxon>Lachnospiraceae</taxon>
        <taxon>Anaerocolumna</taxon>
    </lineage>
</organism>
<dbReference type="Proteomes" id="UP000515703">
    <property type="component" value="Chromosome"/>
</dbReference>
<feature type="domain" description="NERD" evidence="1">
    <location>
        <begin position="16"/>
        <end position="115"/>
    </location>
</feature>
<dbReference type="Gene3D" id="3.40.50.300">
    <property type="entry name" value="P-loop containing nucleotide triphosphate hydrolases"/>
    <property type="match status" value="1"/>
</dbReference>
<reference evidence="2 3" key="2">
    <citation type="submission" date="2020-08" db="EMBL/GenBank/DDBJ databases">
        <authorList>
            <person name="Ueki A."/>
            <person name="Tonouchi A."/>
        </authorList>
    </citation>
    <scope>NUCLEOTIDE SEQUENCE [LARGE SCALE GENOMIC DNA]</scope>
    <source>
        <strain evidence="2 3">CTTW</strain>
    </source>
</reference>